<dbReference type="SUPFAM" id="SSF58087">
    <property type="entry name" value="Variant surface glycoprotein (N-terminal domain)"/>
    <property type="match status" value="1"/>
</dbReference>
<keyword evidence="9" id="KW-0732">Signal</keyword>
<feature type="chain" id="PRO_5004057884" evidence="9">
    <location>
        <begin position="22"/>
        <end position="477"/>
    </location>
</feature>
<dbReference type="VEuPathDB" id="TriTrypDB:Tb927.11.20060"/>
<dbReference type="EMBL" id="KC612630">
    <property type="protein sequence ID" value="AGH60061.1"/>
    <property type="molecule type" value="Genomic_DNA"/>
</dbReference>
<name>M4SXP1_9TRYP</name>
<dbReference type="VEuPathDB" id="TriTrypDB:Tb1125.11.20060"/>
<keyword evidence="5" id="KW-0472">Membrane</keyword>
<reference evidence="11" key="1">
    <citation type="submission" date="2013-02" db="EMBL/GenBank/DDBJ databases">
        <authorList>
            <person name="Cross G.A.M."/>
            <person name="Kim H.-S."/>
            <person name="Wickstead B."/>
        </authorList>
    </citation>
    <scope>NUCLEOTIDE SEQUENCE</scope>
    <source>
        <strain evidence="11">Lister 427</strain>
    </source>
</reference>
<comment type="subcellular location">
    <subcellularLocation>
        <location evidence="2">Cell membrane</location>
        <topology evidence="2">Lipid-anchor</topology>
        <topology evidence="2">GPI-anchor</topology>
    </subcellularLocation>
</comment>
<accession>M4SXP1</accession>
<evidence type="ECO:0000256" key="6">
    <source>
        <dbReference type="ARBA" id="ARBA00023180"/>
    </source>
</evidence>
<protein>
    <submittedName>
        <fullName evidence="11">Variant surface glycoprotein 1121</fullName>
    </submittedName>
</protein>
<evidence type="ECO:0000256" key="2">
    <source>
        <dbReference type="ARBA" id="ARBA00004609"/>
    </source>
</evidence>
<evidence type="ECO:0000256" key="3">
    <source>
        <dbReference type="ARBA" id="ARBA00022475"/>
    </source>
</evidence>
<dbReference type="GO" id="GO:0005886">
    <property type="term" value="C:plasma membrane"/>
    <property type="evidence" value="ECO:0007669"/>
    <property type="project" value="UniProtKB-SubCell"/>
</dbReference>
<dbReference type="InterPro" id="IPR019609">
    <property type="entry name" value="Variant_surf_glycoprt_trypan_C"/>
</dbReference>
<feature type="region of interest" description="Disordered" evidence="8">
    <location>
        <begin position="385"/>
        <end position="415"/>
    </location>
</feature>
<keyword evidence="6" id="KW-0325">Glycoprotein</keyword>
<evidence type="ECO:0000256" key="5">
    <source>
        <dbReference type="ARBA" id="ARBA00023136"/>
    </source>
</evidence>
<evidence type="ECO:0000313" key="11">
    <source>
        <dbReference type="EMBL" id="AGH60061.1"/>
    </source>
</evidence>
<proteinExistence type="predicted"/>
<feature type="signal peptide" evidence="9">
    <location>
        <begin position="1"/>
        <end position="21"/>
    </location>
</feature>
<evidence type="ECO:0000256" key="8">
    <source>
        <dbReference type="SAM" id="MobiDB-lite"/>
    </source>
</evidence>
<evidence type="ECO:0000259" key="10">
    <source>
        <dbReference type="Pfam" id="PF10659"/>
    </source>
</evidence>
<sequence length="477" mass="51801">MAATLAVRWIALLYIAAQTTAEVQTQKCASGCECAIRLHNALAYYTQEQERAEANLALMTDQILKLTIAATAGDTDLRDKALPALAATGELFQTCRAATQKGRRLLTDHAEKLKTAARALTIIKQLSQAAGKTELTPKTGAEKFTAASLTTATAGERIPNECTKVKLTEEKTKFDPSNESESMLLPDLKAITEVRINCNHDGGDNNCVTSGISANKGKLSFSSIIKIGKAASSNAATAWANDNNNADVTYALANDVLKTNITNANDANKLLLDHFKQKHCSSTASDYNAVATSDLFKRQLVRSLPGLENSKDTTTTPPSLLDASIKAAYGEGGSKFEEQLWKKINNLKPKINKDKTTEGLHLESETDMGKLTEALARQLASMKKEAKIAEGEPAKKKDSEEKTEEKKDGDNTAKPVCSSIQNQTACEAVTGTSPTGKAKVCGWIKTSVRIPVFLSIRNLLLFLLHLLWVWYHFEEFC</sequence>
<dbReference type="VEuPathDB" id="TriTrypDB:Tb427_000346900"/>
<feature type="domain" description="Trypanosome variant surface glycoprotein C-terminal" evidence="10">
    <location>
        <begin position="392"/>
        <end position="455"/>
    </location>
</feature>
<evidence type="ECO:0000256" key="7">
    <source>
        <dbReference type="ARBA" id="ARBA00023288"/>
    </source>
</evidence>
<keyword evidence="4" id="KW-0336">GPI-anchor</keyword>
<evidence type="ECO:0000256" key="9">
    <source>
        <dbReference type="SAM" id="SignalP"/>
    </source>
</evidence>
<evidence type="ECO:0000256" key="4">
    <source>
        <dbReference type="ARBA" id="ARBA00022622"/>
    </source>
</evidence>
<keyword evidence="3" id="KW-1003">Cell membrane</keyword>
<comment type="function">
    <text evidence="1">VSG forms a coat on the surface of the parasite. The trypanosome evades the immune response of the host by expressing a series of antigenically distinct VSGs from an estimated 1000 VSG genes.</text>
</comment>
<reference evidence="11" key="2">
    <citation type="journal article" date="2014" name="Mol. Biochem. Parasitol.">
        <title>Capturing the variant surface glycoprotein repertoire (the VSGnome) of Trypanosoma brucei Lister 427.</title>
        <authorList>
            <person name="Cross G.A."/>
            <person name="Kim H.S."/>
            <person name="Wickstead B."/>
        </authorList>
    </citation>
    <scope>NUCLEOTIDE SEQUENCE</scope>
    <source>
        <strain evidence="11">Lister 427</strain>
    </source>
</reference>
<evidence type="ECO:0000256" key="1">
    <source>
        <dbReference type="ARBA" id="ARBA00002523"/>
    </source>
</evidence>
<dbReference type="GO" id="GO:0098552">
    <property type="term" value="C:side of membrane"/>
    <property type="evidence" value="ECO:0007669"/>
    <property type="project" value="UniProtKB-KW"/>
</dbReference>
<dbReference type="AlphaFoldDB" id="M4SXP1"/>
<feature type="compositionally biased region" description="Basic and acidic residues" evidence="8">
    <location>
        <begin position="385"/>
        <end position="411"/>
    </location>
</feature>
<organism evidence="11">
    <name type="scientific">Trypanosoma brucei</name>
    <dbReference type="NCBI Taxonomy" id="5691"/>
    <lineage>
        <taxon>Eukaryota</taxon>
        <taxon>Discoba</taxon>
        <taxon>Euglenozoa</taxon>
        <taxon>Kinetoplastea</taxon>
        <taxon>Metakinetoplastina</taxon>
        <taxon>Trypanosomatida</taxon>
        <taxon>Trypanosomatidae</taxon>
        <taxon>Trypanosoma</taxon>
    </lineage>
</organism>
<dbReference type="Pfam" id="PF10659">
    <property type="entry name" value="Trypan_glycop_C"/>
    <property type="match status" value="1"/>
</dbReference>
<keyword evidence="7" id="KW-0449">Lipoprotein</keyword>